<keyword evidence="10" id="KW-0234">DNA repair</keyword>
<feature type="coiled-coil region" evidence="12">
    <location>
        <begin position="373"/>
        <end position="541"/>
    </location>
</feature>
<feature type="compositionally biased region" description="Polar residues" evidence="13">
    <location>
        <begin position="808"/>
        <end position="817"/>
    </location>
</feature>
<evidence type="ECO:0000256" key="5">
    <source>
        <dbReference type="ARBA" id="ARBA00022741"/>
    </source>
</evidence>
<dbReference type="STRING" id="1157962.A0A250XLV2"/>
<keyword evidence="6" id="KW-0227">DNA damage</keyword>
<evidence type="ECO:0000313" key="15">
    <source>
        <dbReference type="EMBL" id="GAX84013.1"/>
    </source>
</evidence>
<keyword evidence="8 12" id="KW-0175">Coiled coil</keyword>
<name>A0A250XLV2_9CHLO</name>
<feature type="region of interest" description="Disordered" evidence="13">
    <location>
        <begin position="1"/>
        <end position="52"/>
    </location>
</feature>
<feature type="coiled-coil region" evidence="12">
    <location>
        <begin position="900"/>
        <end position="941"/>
    </location>
</feature>
<evidence type="ECO:0000256" key="9">
    <source>
        <dbReference type="ARBA" id="ARBA00023172"/>
    </source>
</evidence>
<dbReference type="SUPFAM" id="SSF52540">
    <property type="entry name" value="P-loop containing nucleoside triphosphate hydrolases"/>
    <property type="match status" value="1"/>
</dbReference>
<dbReference type="EMBL" id="BEGY01000113">
    <property type="protein sequence ID" value="GAX84013.1"/>
    <property type="molecule type" value="Genomic_DNA"/>
</dbReference>
<keyword evidence="16" id="KW-1185">Reference proteome</keyword>
<proteinExistence type="inferred from homology"/>
<evidence type="ECO:0000256" key="11">
    <source>
        <dbReference type="ARBA" id="ARBA00023242"/>
    </source>
</evidence>
<evidence type="ECO:0000256" key="4">
    <source>
        <dbReference type="ARBA" id="ARBA00022454"/>
    </source>
</evidence>
<keyword evidence="11" id="KW-0539">Nucleus</keyword>
<keyword evidence="5" id="KW-0547">Nucleotide-binding</keyword>
<feature type="compositionally biased region" description="Polar residues" evidence="13">
    <location>
        <begin position="31"/>
        <end position="43"/>
    </location>
</feature>
<organism evidence="15 16">
    <name type="scientific">Chlamydomonas eustigma</name>
    <dbReference type="NCBI Taxonomy" id="1157962"/>
    <lineage>
        <taxon>Eukaryota</taxon>
        <taxon>Viridiplantae</taxon>
        <taxon>Chlorophyta</taxon>
        <taxon>core chlorophytes</taxon>
        <taxon>Chlorophyceae</taxon>
        <taxon>CS clade</taxon>
        <taxon>Chlamydomonadales</taxon>
        <taxon>Chlamydomonadaceae</taxon>
        <taxon>Chlamydomonas</taxon>
    </lineage>
</organism>
<dbReference type="Pfam" id="PF02463">
    <property type="entry name" value="SMC_N"/>
    <property type="match status" value="1"/>
</dbReference>
<feature type="compositionally biased region" description="Basic and acidic residues" evidence="13">
    <location>
        <begin position="1"/>
        <end position="30"/>
    </location>
</feature>
<protein>
    <recommendedName>
        <fullName evidence="14">RecF/RecN/SMC N-terminal domain-containing protein</fullName>
    </recommendedName>
</protein>
<accession>A0A250XLV2</accession>
<comment type="similarity">
    <text evidence="3">Belongs to the SMC family. SMC6 subfamily.</text>
</comment>
<dbReference type="GO" id="GO:0003697">
    <property type="term" value="F:single-stranded DNA binding"/>
    <property type="evidence" value="ECO:0007669"/>
    <property type="project" value="TreeGrafter"/>
</dbReference>
<evidence type="ECO:0000256" key="13">
    <source>
        <dbReference type="SAM" id="MobiDB-lite"/>
    </source>
</evidence>
<dbReference type="Gene3D" id="3.40.50.300">
    <property type="entry name" value="P-loop containing nucleotide triphosphate hydrolases"/>
    <property type="match status" value="2"/>
</dbReference>
<dbReference type="InterPro" id="IPR027417">
    <property type="entry name" value="P-loop_NTPase"/>
</dbReference>
<comment type="subcellular location">
    <subcellularLocation>
        <location evidence="2">Chromosome</location>
    </subcellularLocation>
    <subcellularLocation>
        <location evidence="1">Nucleus</location>
    </subcellularLocation>
</comment>
<evidence type="ECO:0000256" key="3">
    <source>
        <dbReference type="ARBA" id="ARBA00006793"/>
    </source>
</evidence>
<comment type="caution">
    <text evidence="15">The sequence shown here is derived from an EMBL/GenBank/DDBJ whole genome shotgun (WGS) entry which is preliminary data.</text>
</comment>
<keyword evidence="4" id="KW-0158">Chromosome</keyword>
<evidence type="ECO:0000256" key="1">
    <source>
        <dbReference type="ARBA" id="ARBA00004123"/>
    </source>
</evidence>
<dbReference type="PANTHER" id="PTHR19306">
    <property type="entry name" value="STRUCTURAL MAINTENANCE OF CHROMOSOMES 5,6 SMC5, SMC6"/>
    <property type="match status" value="1"/>
</dbReference>
<dbReference type="GO" id="GO:0003684">
    <property type="term" value="F:damaged DNA binding"/>
    <property type="evidence" value="ECO:0007669"/>
    <property type="project" value="TreeGrafter"/>
</dbReference>
<evidence type="ECO:0000313" key="16">
    <source>
        <dbReference type="Proteomes" id="UP000232323"/>
    </source>
</evidence>
<dbReference type="GO" id="GO:0005634">
    <property type="term" value="C:nucleus"/>
    <property type="evidence" value="ECO:0007669"/>
    <property type="project" value="UniProtKB-SubCell"/>
</dbReference>
<evidence type="ECO:0000256" key="12">
    <source>
        <dbReference type="SAM" id="Coils"/>
    </source>
</evidence>
<dbReference type="GO" id="GO:0051276">
    <property type="term" value="P:chromosome organization"/>
    <property type="evidence" value="ECO:0007669"/>
    <property type="project" value="UniProtKB-ARBA"/>
</dbReference>
<evidence type="ECO:0000256" key="8">
    <source>
        <dbReference type="ARBA" id="ARBA00023054"/>
    </source>
</evidence>
<feature type="coiled-coil region" evidence="12">
    <location>
        <begin position="305"/>
        <end position="332"/>
    </location>
</feature>
<dbReference type="GO" id="GO:0000724">
    <property type="term" value="P:double-strand break repair via homologous recombination"/>
    <property type="evidence" value="ECO:0007669"/>
    <property type="project" value="TreeGrafter"/>
</dbReference>
<keyword evidence="7" id="KW-0067">ATP-binding</keyword>
<evidence type="ECO:0000256" key="10">
    <source>
        <dbReference type="ARBA" id="ARBA00023204"/>
    </source>
</evidence>
<feature type="domain" description="RecF/RecN/SMC N-terminal" evidence="14">
    <location>
        <begin position="116"/>
        <end position="1170"/>
    </location>
</feature>
<gene>
    <name evidence="15" type="ORF">CEUSTIGMA_g11438.t1</name>
</gene>
<keyword evidence="9" id="KW-0233">DNA recombination</keyword>
<dbReference type="InterPro" id="IPR003395">
    <property type="entry name" value="RecF/RecN/SMC_N"/>
</dbReference>
<dbReference type="PANTHER" id="PTHR19306:SF6">
    <property type="entry name" value="STRUCTURAL MAINTENANCE OF CHROMOSOMES PROTEIN 6"/>
    <property type="match status" value="1"/>
</dbReference>
<dbReference type="AlphaFoldDB" id="A0A250XLV2"/>
<dbReference type="GO" id="GO:0035861">
    <property type="term" value="C:site of double-strand break"/>
    <property type="evidence" value="ECO:0007669"/>
    <property type="project" value="TreeGrafter"/>
</dbReference>
<evidence type="ECO:0000256" key="2">
    <source>
        <dbReference type="ARBA" id="ARBA00004286"/>
    </source>
</evidence>
<evidence type="ECO:0000256" key="7">
    <source>
        <dbReference type="ARBA" id="ARBA00022840"/>
    </source>
</evidence>
<reference evidence="15 16" key="1">
    <citation type="submission" date="2017-08" db="EMBL/GenBank/DDBJ databases">
        <title>Acidophilic green algal genome provides insights into adaptation to an acidic environment.</title>
        <authorList>
            <person name="Hirooka S."/>
            <person name="Hirose Y."/>
            <person name="Kanesaki Y."/>
            <person name="Higuchi S."/>
            <person name="Fujiwara T."/>
            <person name="Onuma R."/>
            <person name="Era A."/>
            <person name="Ohbayashi R."/>
            <person name="Uzuka A."/>
            <person name="Nozaki H."/>
            <person name="Yoshikawa H."/>
            <person name="Miyagishima S.Y."/>
        </authorList>
    </citation>
    <scope>NUCLEOTIDE SEQUENCE [LARGE SCALE GENOMIC DNA]</scope>
    <source>
        <strain evidence="15 16">NIES-2499</strain>
    </source>
</reference>
<dbReference type="OrthoDB" id="10072614at2759"/>
<dbReference type="GO" id="GO:0030915">
    <property type="term" value="C:Smc5-Smc6 complex"/>
    <property type="evidence" value="ECO:0007669"/>
    <property type="project" value="TreeGrafter"/>
</dbReference>
<dbReference type="Proteomes" id="UP000232323">
    <property type="component" value="Unassembled WGS sequence"/>
</dbReference>
<evidence type="ECO:0000256" key="6">
    <source>
        <dbReference type="ARBA" id="ARBA00022763"/>
    </source>
</evidence>
<feature type="region of interest" description="Disordered" evidence="13">
    <location>
        <begin position="799"/>
        <end position="822"/>
    </location>
</feature>
<evidence type="ECO:0000259" key="14">
    <source>
        <dbReference type="Pfam" id="PF02463"/>
    </source>
</evidence>
<sequence length="1220" mass="137099">MKIKRENSADLKGREQSSKRLKDARLEKLMSQENMDPSQSAPEPSQPCGINRGMTGAAQVNQVSKVIKSTGVQQAPPRTLPTQRTFGTSLVANSNDASTVEVDERGLRTVGTAGHLEKIRLENFMCHEVFELKFGPHVTLVSGTNGSGKSAIMQGLQACLGVSARSTGRASSLAQFVKTGCSETRVQVTLFNTGPDAFEPEKFGDRIMIERRLTTGQGGNHWKLFNSSGRVVTDRKPADVLKYLGVNASNPLTIITQDMTRGFFGNSADDKRKKYNMFMEGTYLEDIKQEHAASDTNLYKSFEHLKKLDQEYKENRKELKDVEQRLEKLKDVDKHISLKSQVEDASVWVLTWEARKRLGNLRSGALNLGPKRKQQLEKEVGEAETALAAVCEEEKAKMEAIAISNQSAQTAAADLQRLKAAYRECMEERKRVQQQHEALRQEVSALNEQKESYDKALQEDNSEKVKAQQAALQALEEKLNECRSQCQDADEALSAQRAAAAASAAQRDDLASRLDSARRELSQLSRKAEEYQRNLHEIHASRTNSVHRFGGKSAADLLAKLRQNLQQFDREPIGPLGMYLGLNESRWATAAESAIGGMLNSFVCHSMKDCSTLRDMARKCGVYMQSFTVTQCNFDTPKHRVSLQRTPDGHPTLYEVLVVTDPSKENVIMNLLVDKANVEKTVLVNNGSELRRLLYEDHARFVYDSIGTKGVHQGAATRMITAFHQRFPPRLGMSQEQAAQQLSEALESTLRQLAQVRATVLELEHDLSSWDVKAKEEAKAEVECGKRKKRAKSALDVLSNQMQQQQQELNRSGQEGTSAEDLEDELATQAQNCRRDMIAAQLELDQIAVTLREAKAAEEEAKGRFEERKSLLARRSDEMEEHSREVERIARVRATASQHVSELKNKLQSVSAKVDQLVEQLNREEREIGEMEAGAEQITSEASAKAAFEAVRASMIQKLRSRHERQRAQTSARGLTDQDMEQLLQQTVDSQLTHEGLEKELRVLDSQISAAERDAGGNKEELEHTYEMMTKKVVKMKASLLAVKETVDALRAALTKRQNDYERMKDHVRDDVSNRFNGLMYRRSHLGRVEVNEENQELVLMVQVKGANDKTSKPVTDLKQLSGGERSYTTVSFLLAVGNYSECPFKCMDEFDVFMDPVNRRVATETLLEAAFLNASIQHIFLTPQDIQTVEDARKQLCLKLKLELPNHFLKIVQMKNARQ</sequence>
<dbReference type="GO" id="GO:0005524">
    <property type="term" value="F:ATP binding"/>
    <property type="evidence" value="ECO:0007669"/>
    <property type="project" value="UniProtKB-KW"/>
</dbReference>